<keyword evidence="1" id="KW-0472">Membrane</keyword>
<keyword evidence="1" id="KW-1133">Transmembrane helix</keyword>
<reference evidence="2" key="1">
    <citation type="journal article" date="2020" name="Nature">
        <title>Giant virus diversity and host interactions through global metagenomics.</title>
        <authorList>
            <person name="Schulz F."/>
            <person name="Roux S."/>
            <person name="Paez-Espino D."/>
            <person name="Jungbluth S."/>
            <person name="Walsh D.A."/>
            <person name="Denef V.J."/>
            <person name="McMahon K.D."/>
            <person name="Konstantinidis K.T."/>
            <person name="Eloe-Fadrosh E.A."/>
            <person name="Kyrpides N.C."/>
            <person name="Woyke T."/>
        </authorList>
    </citation>
    <scope>NUCLEOTIDE SEQUENCE</scope>
    <source>
        <strain evidence="2">GVMAG-S-ERX555967-131</strain>
    </source>
</reference>
<proteinExistence type="predicted"/>
<keyword evidence="1" id="KW-0812">Transmembrane</keyword>
<name>A0A6C0F7R0_9ZZZZ</name>
<organism evidence="2">
    <name type="scientific">viral metagenome</name>
    <dbReference type="NCBI Taxonomy" id="1070528"/>
    <lineage>
        <taxon>unclassified sequences</taxon>
        <taxon>metagenomes</taxon>
        <taxon>organismal metagenomes</taxon>
    </lineage>
</organism>
<evidence type="ECO:0000313" key="2">
    <source>
        <dbReference type="EMBL" id="QHT37242.1"/>
    </source>
</evidence>
<evidence type="ECO:0000256" key="1">
    <source>
        <dbReference type="SAM" id="Phobius"/>
    </source>
</evidence>
<sequence>MNGMFNNTVKKVLISALLLITIQDLIKGFSLDILSPILDCIIPGDIRQPIRLPYGIDLYVTRFMIRVANLFFALLFVYYLSKKPNINNNKILIPNNNG</sequence>
<dbReference type="AlphaFoldDB" id="A0A6C0F7R0"/>
<feature type="transmembrane region" description="Helical" evidence="1">
    <location>
        <begin position="63"/>
        <end position="81"/>
    </location>
</feature>
<dbReference type="EMBL" id="MN738791">
    <property type="protein sequence ID" value="QHT37242.1"/>
    <property type="molecule type" value="Genomic_DNA"/>
</dbReference>
<protein>
    <submittedName>
        <fullName evidence="2">Uncharacterized protein</fullName>
    </submittedName>
</protein>
<accession>A0A6C0F7R0</accession>